<dbReference type="GO" id="GO:0000981">
    <property type="term" value="F:DNA-binding transcription factor activity, RNA polymerase II-specific"/>
    <property type="evidence" value="ECO:0007669"/>
    <property type="project" value="InterPro"/>
</dbReference>
<dbReference type="GO" id="GO:0005634">
    <property type="term" value="C:nucleus"/>
    <property type="evidence" value="ECO:0007669"/>
    <property type="project" value="UniProtKB-SubCell"/>
</dbReference>
<feature type="region of interest" description="Disordered" evidence="6">
    <location>
        <begin position="35"/>
        <end position="92"/>
    </location>
</feature>
<dbReference type="InterPro" id="IPR050815">
    <property type="entry name" value="TF_fung"/>
</dbReference>
<keyword evidence="4" id="KW-0804">Transcription</keyword>
<comment type="caution">
    <text evidence="8">The sequence shown here is derived from an EMBL/GenBank/DDBJ whole genome shotgun (WGS) entry which is preliminary data.</text>
</comment>
<keyword evidence="2" id="KW-0479">Metal-binding</keyword>
<dbReference type="GO" id="GO:0006351">
    <property type="term" value="P:DNA-templated transcription"/>
    <property type="evidence" value="ECO:0007669"/>
    <property type="project" value="InterPro"/>
</dbReference>
<dbReference type="EMBL" id="SPNV01000194">
    <property type="protein sequence ID" value="KAF5858691.1"/>
    <property type="molecule type" value="Genomic_DNA"/>
</dbReference>
<dbReference type="PANTHER" id="PTHR47338">
    <property type="entry name" value="ZN(II)2CYS6 TRANSCRIPTION FACTOR (EUROFUNG)-RELATED"/>
    <property type="match status" value="1"/>
</dbReference>
<dbReference type="Pfam" id="PF04082">
    <property type="entry name" value="Fungal_trans"/>
    <property type="match status" value="1"/>
</dbReference>
<feature type="domain" description="Xylanolytic transcriptional activator regulatory" evidence="7">
    <location>
        <begin position="218"/>
        <end position="301"/>
    </location>
</feature>
<keyword evidence="3" id="KW-0805">Transcription regulation</keyword>
<evidence type="ECO:0000256" key="2">
    <source>
        <dbReference type="ARBA" id="ARBA00022723"/>
    </source>
</evidence>
<keyword evidence="5" id="KW-0539">Nucleus</keyword>
<dbReference type="SMART" id="SM00906">
    <property type="entry name" value="Fungal_trans"/>
    <property type="match status" value="1"/>
</dbReference>
<proteinExistence type="predicted"/>
<evidence type="ECO:0000313" key="9">
    <source>
        <dbReference type="Proteomes" id="UP000541154"/>
    </source>
</evidence>
<dbReference type="CDD" id="cd12148">
    <property type="entry name" value="fungal_TF_MHR"/>
    <property type="match status" value="1"/>
</dbReference>
<evidence type="ECO:0000259" key="7">
    <source>
        <dbReference type="SMART" id="SM00906"/>
    </source>
</evidence>
<sequence>MDGRRYAAIAIVSRSTVKARLLRTEQLLEHRSELDATKRTVDGPSVGKNPILGRGTPSSLLDTNACDGCSPSAPRPDHDCHANTSSLQDQQSHEAFALSDEKYSQVPPDVADELDRIYFKNVHPTMPILHTSRYLSKVSSPISDGGPPRCLRYIMWSLAAAASEKYPQRTEEFYQSARHYAHEDEMHSYGETVVSIAQCQSWSLIGYYEIKHALFPRAWLSVGKAIRIAQMLQLHRLDGVGAKMKAAMLQPPKDWTDIEERRRVFWLIFCLDRFLSMGTGWPMTLDESQISTNLPSSEESFQNDKPSVSCSLREALLPEKMGTLSPLGAVVVVSLLAGRNLNHLQLFSDETYSPSEFWKTHQAMDSVLLNLSLYFPECLRIPLSIDEPNVVFVHMMIHVLTICLHQAAADQARRSSEHSQSASECETRCLSSALAIANIMRLACHTDLAAMHVFTPFCLFVAARVLLEPRHRNSPEYEPHHEFLRHALQAFRRLNPLTAVFLMGFRQKELARDGIYLSTEALLKTPAYDGDRASKRLVFIRGFYPIYEVPGKGSNSQGNESQQGVSQYIENSMPSANARYSSTRSDEGEPITPPAVSISVPQEYPGYPDAVDGSDVNQFEQLAQPFNMSSFEFFPFLACSPVAFPLNLETSISPEMLECNPHPP</sequence>
<name>A0A8H6E417_PETAA</name>
<comment type="subcellular location">
    <subcellularLocation>
        <location evidence="1">Nucleus</location>
    </subcellularLocation>
</comment>
<evidence type="ECO:0000313" key="8">
    <source>
        <dbReference type="EMBL" id="KAF5858691.1"/>
    </source>
</evidence>
<reference evidence="8 9" key="1">
    <citation type="submission" date="2019-04" db="EMBL/GenBank/DDBJ databases">
        <title>Aspergillus burnettii sp. nov., novel species from soil in southeast Queensland.</title>
        <authorList>
            <person name="Gilchrist C.L.M."/>
            <person name="Pitt J.I."/>
            <person name="Lange L."/>
            <person name="Lacey H.J."/>
            <person name="Vuong D."/>
            <person name="Midgley D.J."/>
            <person name="Greenfield P."/>
            <person name="Bradbury M."/>
            <person name="Lacey E."/>
            <person name="Busk P.K."/>
            <person name="Pilgaard B."/>
            <person name="Chooi Y.H."/>
            <person name="Piggott A.M."/>
        </authorList>
    </citation>
    <scope>NUCLEOTIDE SEQUENCE [LARGE SCALE GENOMIC DNA]</scope>
    <source>
        <strain evidence="8 9">FRR 5400</strain>
    </source>
</reference>
<protein>
    <recommendedName>
        <fullName evidence="7">Xylanolytic transcriptional activator regulatory domain-containing protein</fullName>
    </recommendedName>
</protein>
<dbReference type="AlphaFoldDB" id="A0A8H6E417"/>
<evidence type="ECO:0000256" key="3">
    <source>
        <dbReference type="ARBA" id="ARBA00023015"/>
    </source>
</evidence>
<evidence type="ECO:0000256" key="4">
    <source>
        <dbReference type="ARBA" id="ARBA00023163"/>
    </source>
</evidence>
<organism evidence="8 9">
    <name type="scientific">Petromyces alliaceus</name>
    <name type="common">Aspergillus alliaceus</name>
    <dbReference type="NCBI Taxonomy" id="209559"/>
    <lineage>
        <taxon>Eukaryota</taxon>
        <taxon>Fungi</taxon>
        <taxon>Dikarya</taxon>
        <taxon>Ascomycota</taxon>
        <taxon>Pezizomycotina</taxon>
        <taxon>Eurotiomycetes</taxon>
        <taxon>Eurotiomycetidae</taxon>
        <taxon>Eurotiales</taxon>
        <taxon>Aspergillaceae</taxon>
        <taxon>Aspergillus</taxon>
        <taxon>Aspergillus subgen. Circumdati</taxon>
    </lineage>
</organism>
<dbReference type="GO" id="GO:0008270">
    <property type="term" value="F:zinc ion binding"/>
    <property type="evidence" value="ECO:0007669"/>
    <property type="project" value="InterPro"/>
</dbReference>
<evidence type="ECO:0000256" key="1">
    <source>
        <dbReference type="ARBA" id="ARBA00004123"/>
    </source>
</evidence>
<keyword evidence="9" id="KW-1185">Reference proteome</keyword>
<evidence type="ECO:0000256" key="6">
    <source>
        <dbReference type="SAM" id="MobiDB-lite"/>
    </source>
</evidence>
<evidence type="ECO:0000256" key="5">
    <source>
        <dbReference type="ARBA" id="ARBA00023242"/>
    </source>
</evidence>
<dbReference type="GO" id="GO:0003677">
    <property type="term" value="F:DNA binding"/>
    <property type="evidence" value="ECO:0007669"/>
    <property type="project" value="InterPro"/>
</dbReference>
<dbReference type="PANTHER" id="PTHR47338:SF10">
    <property type="entry name" value="TRANSCRIPTION FACTOR DOMAIN-CONTAINING PROTEIN-RELATED"/>
    <property type="match status" value="1"/>
</dbReference>
<accession>A0A8H6E417</accession>
<dbReference type="Proteomes" id="UP000541154">
    <property type="component" value="Unassembled WGS sequence"/>
</dbReference>
<gene>
    <name evidence="8" type="ORF">ETB97_003858</name>
</gene>
<dbReference type="InterPro" id="IPR007219">
    <property type="entry name" value="XnlR_reg_dom"/>
</dbReference>